<comment type="caution">
    <text evidence="2">The sequence shown here is derived from an EMBL/GenBank/DDBJ whole genome shotgun (WGS) entry which is preliminary data.</text>
</comment>
<accession>A0A4Q2JNS7</accession>
<sequence>MNANSQTTTPPSSQTAKESDSFAVDRILVTELPPELGTVDAPDRYTVTAVFTRRPLPQELELLVAPAVDTALAKAGYAHVTLRPADRRLLIGNTNLNELEHGLASAIGAILDDIGAAAATTRSAQARDAAEFASRAAERANRVLEEVERIDFSPHHSQYS</sequence>
<dbReference type="EMBL" id="SDPL01000100">
    <property type="protein sequence ID" value="RXZ48319.1"/>
    <property type="molecule type" value="Genomic_DNA"/>
</dbReference>
<reference evidence="2 3" key="1">
    <citation type="submission" date="2019-01" db="EMBL/GenBank/DDBJ databases">
        <authorList>
            <person name="Li J."/>
        </authorList>
    </citation>
    <scope>NUCLEOTIDE SEQUENCE [LARGE SCALE GENOMIC DNA]</scope>
    <source>
        <strain evidence="2 3">CGMCC 4.7180</strain>
    </source>
</reference>
<dbReference type="OrthoDB" id="5007551at2"/>
<gene>
    <name evidence="2" type="ORF">ESO86_07065</name>
</gene>
<name>A0A4Q2JNS7_9MICO</name>
<protein>
    <submittedName>
        <fullName evidence="2">Uncharacterized protein</fullName>
    </submittedName>
</protein>
<evidence type="ECO:0000256" key="1">
    <source>
        <dbReference type="SAM" id="MobiDB-lite"/>
    </source>
</evidence>
<dbReference type="AlphaFoldDB" id="A0A4Q2JNS7"/>
<dbReference type="RefSeq" id="WP_129234265.1">
    <property type="nucleotide sequence ID" value="NZ_SDPL01000100.1"/>
</dbReference>
<keyword evidence="3" id="KW-1185">Reference proteome</keyword>
<organism evidence="2 3">
    <name type="scientific">Agromyces binzhouensis</name>
    <dbReference type="NCBI Taxonomy" id="1817495"/>
    <lineage>
        <taxon>Bacteria</taxon>
        <taxon>Bacillati</taxon>
        <taxon>Actinomycetota</taxon>
        <taxon>Actinomycetes</taxon>
        <taxon>Micrococcales</taxon>
        <taxon>Microbacteriaceae</taxon>
        <taxon>Agromyces</taxon>
    </lineage>
</organism>
<proteinExistence type="predicted"/>
<evidence type="ECO:0000313" key="2">
    <source>
        <dbReference type="EMBL" id="RXZ48319.1"/>
    </source>
</evidence>
<dbReference type="Proteomes" id="UP000292881">
    <property type="component" value="Unassembled WGS sequence"/>
</dbReference>
<feature type="compositionally biased region" description="Low complexity" evidence="1">
    <location>
        <begin position="1"/>
        <end position="15"/>
    </location>
</feature>
<evidence type="ECO:0000313" key="3">
    <source>
        <dbReference type="Proteomes" id="UP000292881"/>
    </source>
</evidence>
<feature type="region of interest" description="Disordered" evidence="1">
    <location>
        <begin position="1"/>
        <end position="20"/>
    </location>
</feature>